<evidence type="ECO:0000313" key="2">
    <source>
        <dbReference type="EMBL" id="KAA6408718.1"/>
    </source>
</evidence>
<evidence type="ECO:0008006" key="4">
    <source>
        <dbReference type="Google" id="ProtNLM"/>
    </source>
</evidence>
<dbReference type="PANTHER" id="PTHR28042:SF1">
    <property type="entry name" value="E3 UBIQUITIN-PROTEIN LIGASE COMPLEX SLX5-SLX8 SUBUNIT SLX5"/>
    <property type="match status" value="1"/>
</dbReference>
<dbReference type="Proteomes" id="UP000324767">
    <property type="component" value="Unassembled WGS sequence"/>
</dbReference>
<dbReference type="EMBL" id="VXIT01000013">
    <property type="protein sequence ID" value="KAA6408718.1"/>
    <property type="molecule type" value="Genomic_DNA"/>
</dbReference>
<dbReference type="GO" id="GO:0004842">
    <property type="term" value="F:ubiquitin-protein transferase activity"/>
    <property type="evidence" value="ECO:0007669"/>
    <property type="project" value="TreeGrafter"/>
</dbReference>
<dbReference type="GO" id="GO:0033768">
    <property type="term" value="C:SUMO-targeted ubiquitin ligase complex"/>
    <property type="evidence" value="ECO:0007669"/>
    <property type="project" value="TreeGrafter"/>
</dbReference>
<feature type="region of interest" description="Disordered" evidence="1">
    <location>
        <begin position="81"/>
        <end position="138"/>
    </location>
</feature>
<feature type="compositionally biased region" description="Low complexity" evidence="1">
    <location>
        <begin position="42"/>
        <end position="52"/>
    </location>
</feature>
<dbReference type="InterPro" id="IPR038886">
    <property type="entry name" value="E3_SLX5/Rfp1"/>
</dbReference>
<gene>
    <name evidence="2" type="ORF">FRX48_07800</name>
</gene>
<proteinExistence type="predicted"/>
<comment type="caution">
    <text evidence="2">The sequence shown here is derived from an EMBL/GenBank/DDBJ whole genome shotgun (WGS) entry which is preliminary data.</text>
</comment>
<sequence>MEGDISVAPVGCVRHNHKRTHDQISGAHSRSQSPWVFNHPESSSNNIPSRSSTPFTFRLPSLRYPGDGLDLRRPVMSQDVIDLTDEPDNPPLSRNAHNSTAFPQALRLSQPPRFQHDTIDIEDDDNRSVQGARGSSPEIQLLYSRSIPQEARQQRRQPGDAPYARHLLADAGRNGRFAEASRVPPYSTWDDLRNMVRTATGDIGRSATQALDDEANIRRHFGLVRTNHLRRTPRVGEPLDLEDDFSDAEDLFLDQPGHSFAPPPAHLNFVHTGFQIEPPQQRPPPPPTYDAPPPPRKGFTRSPKEDDMLVCPNCEEEVGVGKDEIKRQVWVVKSCGHVYCGECTKNRASRGKAKALRQTHTKPFSKCQVDGCAKSCSAPKMMFQVYL</sequence>
<evidence type="ECO:0000313" key="3">
    <source>
        <dbReference type="Proteomes" id="UP000324767"/>
    </source>
</evidence>
<feature type="region of interest" description="Disordered" evidence="1">
    <location>
        <begin position="1"/>
        <end position="52"/>
    </location>
</feature>
<feature type="compositionally biased region" description="Pro residues" evidence="1">
    <location>
        <begin position="280"/>
        <end position="296"/>
    </location>
</feature>
<accession>A0A5M8PIB0</accession>
<dbReference type="AlphaFoldDB" id="A0A5M8PIB0"/>
<evidence type="ECO:0000256" key="1">
    <source>
        <dbReference type="SAM" id="MobiDB-lite"/>
    </source>
</evidence>
<feature type="compositionally biased region" description="Polar residues" evidence="1">
    <location>
        <begin position="26"/>
        <end position="35"/>
    </location>
</feature>
<dbReference type="PANTHER" id="PTHR28042">
    <property type="entry name" value="E3 UBIQUITIN-PROTEIN LIGASE COMPLEX SLX5-SLX8 SUBUNIT SLX5"/>
    <property type="match status" value="1"/>
</dbReference>
<feature type="region of interest" description="Disordered" evidence="1">
    <location>
        <begin position="275"/>
        <end position="304"/>
    </location>
</feature>
<protein>
    <recommendedName>
        <fullName evidence="4">Zinc finger, RING/FYVE/PHD-type</fullName>
    </recommendedName>
</protein>
<name>A0A5M8PIB0_9LECA</name>
<dbReference type="OrthoDB" id="2398441at2759"/>
<organism evidence="2 3">
    <name type="scientific">Lasallia pustulata</name>
    <dbReference type="NCBI Taxonomy" id="136370"/>
    <lineage>
        <taxon>Eukaryota</taxon>
        <taxon>Fungi</taxon>
        <taxon>Dikarya</taxon>
        <taxon>Ascomycota</taxon>
        <taxon>Pezizomycotina</taxon>
        <taxon>Lecanoromycetes</taxon>
        <taxon>OSLEUM clade</taxon>
        <taxon>Umbilicariomycetidae</taxon>
        <taxon>Umbilicariales</taxon>
        <taxon>Umbilicariaceae</taxon>
        <taxon>Lasallia</taxon>
    </lineage>
</organism>
<reference evidence="2 3" key="1">
    <citation type="submission" date="2019-09" db="EMBL/GenBank/DDBJ databases">
        <title>The hologenome of the rock-dwelling lichen Lasallia pustulata.</title>
        <authorList>
            <person name="Greshake Tzovaras B."/>
            <person name="Segers F."/>
            <person name="Bicker A."/>
            <person name="Dal Grande F."/>
            <person name="Otte J."/>
            <person name="Hankeln T."/>
            <person name="Schmitt I."/>
            <person name="Ebersberger I."/>
        </authorList>
    </citation>
    <scope>NUCLEOTIDE SEQUENCE [LARGE SCALE GENOMIC DNA]</scope>
    <source>
        <strain evidence="2">A1-1</strain>
    </source>
</reference>